<dbReference type="AlphaFoldDB" id="A0A9X7VWQ9"/>
<dbReference type="InterPro" id="IPR002881">
    <property type="entry name" value="DUF58"/>
</dbReference>
<gene>
    <name evidence="3" type="ORF">JZ786_15820</name>
</gene>
<dbReference type="Pfam" id="PF01882">
    <property type="entry name" value="DUF58"/>
    <property type="match status" value="1"/>
</dbReference>
<dbReference type="EMBL" id="CP071182">
    <property type="protein sequence ID" value="QSO45990.1"/>
    <property type="molecule type" value="Genomic_DNA"/>
</dbReference>
<evidence type="ECO:0000313" key="4">
    <source>
        <dbReference type="Proteomes" id="UP000663505"/>
    </source>
</evidence>
<dbReference type="Proteomes" id="UP000663505">
    <property type="component" value="Chromosome"/>
</dbReference>
<protein>
    <submittedName>
        <fullName evidence="3">DUF58 domain-containing protein</fullName>
    </submittedName>
</protein>
<dbReference type="RefSeq" id="WP_206655362.1">
    <property type="nucleotide sequence ID" value="NZ_CP071182.1"/>
</dbReference>
<accession>A0A9X7VWQ9</accession>
<sequence>MMLYVPVILALVVWLWPRIWFRVVANKIGVGVGISDRTVEIGESIVISVTVHNRSWLPCPSVSLSLELPPGLSSVEGTKSYSVTHSTFLLMHQSITFDVQCYGWQRGLQELRNRDVILRMNEGFGLRELFIRREVSGSIVVLPRRVRAADDLRAMRELNGDLERVRWLLPDEALLRGIRNYGADDAFKHIAWQATARTGALMVKQFSSSSDVSAGIVLSAQFVDPHWFGTKVHVFDELCAFVAAFAREAEKTRIPMFFASNAIYPGESRRQWHGRLASSAIKHRVGAMLPYTNGDLADLVKHTVHNLPQDAPIVLFTAFLTNEHAQVLTRVAQQRYVYVVAPDSSTLPEVKGASVRYFKSQASDALQEVTESVKASDTGRRGRTVEVSIHEHA</sequence>
<dbReference type="KEGG" id="afx:JZ786_15820"/>
<keyword evidence="4" id="KW-1185">Reference proteome</keyword>
<organism evidence="3 4">
    <name type="scientific">Alicyclobacillus mengziensis</name>
    <dbReference type="NCBI Taxonomy" id="2931921"/>
    <lineage>
        <taxon>Bacteria</taxon>
        <taxon>Bacillati</taxon>
        <taxon>Bacillota</taxon>
        <taxon>Bacilli</taxon>
        <taxon>Bacillales</taxon>
        <taxon>Alicyclobacillaceae</taxon>
        <taxon>Alicyclobacillus</taxon>
    </lineage>
</organism>
<feature type="domain" description="DUF58" evidence="2">
    <location>
        <begin position="178"/>
        <end position="353"/>
    </location>
</feature>
<dbReference type="PANTHER" id="PTHR34351">
    <property type="entry name" value="SLR1927 PROTEIN-RELATED"/>
    <property type="match status" value="1"/>
</dbReference>
<dbReference type="PANTHER" id="PTHR34351:SF2">
    <property type="entry name" value="DUF58 DOMAIN-CONTAINING PROTEIN"/>
    <property type="match status" value="1"/>
</dbReference>
<feature type="compositionally biased region" description="Basic and acidic residues" evidence="1">
    <location>
        <begin position="377"/>
        <end position="393"/>
    </location>
</feature>
<evidence type="ECO:0000256" key="1">
    <source>
        <dbReference type="SAM" id="MobiDB-lite"/>
    </source>
</evidence>
<proteinExistence type="predicted"/>
<evidence type="ECO:0000259" key="2">
    <source>
        <dbReference type="Pfam" id="PF01882"/>
    </source>
</evidence>
<name>A0A9X7VWQ9_9BACL</name>
<evidence type="ECO:0000313" key="3">
    <source>
        <dbReference type="EMBL" id="QSO45990.1"/>
    </source>
</evidence>
<reference evidence="3 4" key="1">
    <citation type="submission" date="2021-02" db="EMBL/GenBank/DDBJ databases">
        <title>Alicyclobacillus curvatus sp. nov. and Alicyclobacillus mengziensis sp. nov., two acidophilic bacteria isolated from acid mine drainage.</title>
        <authorList>
            <person name="Huang Y."/>
        </authorList>
    </citation>
    <scope>NUCLEOTIDE SEQUENCE [LARGE SCALE GENOMIC DNA]</scope>
    <source>
        <strain evidence="3 4">S30H14</strain>
    </source>
</reference>
<feature type="region of interest" description="Disordered" evidence="1">
    <location>
        <begin position="374"/>
        <end position="393"/>
    </location>
</feature>